<keyword evidence="6" id="KW-0808">Transferase</keyword>
<evidence type="ECO:0000256" key="1">
    <source>
        <dbReference type="ARBA" id="ARBA00004127"/>
    </source>
</evidence>
<dbReference type="InterPro" id="IPR007318">
    <property type="entry name" value="Phopholipid_MeTrfase"/>
</dbReference>
<protein>
    <submittedName>
        <fullName evidence="6">Protein-S-isoprenylcysteine O-methyltransferase Ste14</fullName>
    </submittedName>
</protein>
<comment type="caution">
    <text evidence="6">The sequence shown here is derived from an EMBL/GenBank/DDBJ whole genome shotgun (WGS) entry which is preliminary data.</text>
</comment>
<keyword evidence="7" id="KW-1185">Reference proteome</keyword>
<keyword evidence="3 5" id="KW-1133">Transmembrane helix</keyword>
<dbReference type="GO" id="GO:0012505">
    <property type="term" value="C:endomembrane system"/>
    <property type="evidence" value="ECO:0007669"/>
    <property type="project" value="UniProtKB-SubCell"/>
</dbReference>
<keyword evidence="6" id="KW-0489">Methyltransferase</keyword>
<dbReference type="PANTHER" id="PTHR12714:SF9">
    <property type="entry name" value="PROTEIN-S-ISOPRENYLCYSTEINE O-METHYLTRANSFERASE"/>
    <property type="match status" value="1"/>
</dbReference>
<dbReference type="AlphaFoldDB" id="A0A368YWA5"/>
<evidence type="ECO:0000256" key="4">
    <source>
        <dbReference type="ARBA" id="ARBA00023136"/>
    </source>
</evidence>
<sequence>MAALNSLKDMSRFQHRRRIVIAIIIALILVALLTIRSAWNENWIHEYIEDFGISTIVLAILGRMWCTLYIGGRKSSEIVRLGPYSMSRNPLYVFSTLGAAGIGMLTGSLTVSLALAVICYIAFQFVITAEEGYLEKVFGETYTSYKREVPRFFPNPRLYREADVLSVKSSMLYRTFTDGLVFFVSYPLLEFVEYLQGQHILPVLLRLY</sequence>
<gene>
    <name evidence="6" type="ORF">C7476_104208</name>
</gene>
<comment type="subcellular location">
    <subcellularLocation>
        <location evidence="1">Endomembrane system</location>
        <topology evidence="1">Multi-pass membrane protein</topology>
    </subcellularLocation>
</comment>
<name>A0A368YWA5_9HYPH</name>
<organism evidence="6 7">
    <name type="scientific">Phyllobacterium bourgognense</name>
    <dbReference type="NCBI Taxonomy" id="314236"/>
    <lineage>
        <taxon>Bacteria</taxon>
        <taxon>Pseudomonadati</taxon>
        <taxon>Pseudomonadota</taxon>
        <taxon>Alphaproteobacteria</taxon>
        <taxon>Hyphomicrobiales</taxon>
        <taxon>Phyllobacteriaceae</taxon>
        <taxon>Phyllobacterium</taxon>
    </lineage>
</organism>
<feature type="transmembrane region" description="Helical" evidence="5">
    <location>
        <begin position="20"/>
        <end position="39"/>
    </location>
</feature>
<feature type="transmembrane region" description="Helical" evidence="5">
    <location>
        <begin position="91"/>
        <end position="123"/>
    </location>
</feature>
<dbReference type="Pfam" id="PF04191">
    <property type="entry name" value="PEMT"/>
    <property type="match status" value="1"/>
</dbReference>
<dbReference type="PANTHER" id="PTHR12714">
    <property type="entry name" value="PROTEIN-S ISOPRENYLCYSTEINE O-METHYLTRANSFERASE"/>
    <property type="match status" value="1"/>
</dbReference>
<dbReference type="Gene3D" id="1.20.120.1630">
    <property type="match status" value="1"/>
</dbReference>
<dbReference type="EMBL" id="QPJM01000004">
    <property type="protein sequence ID" value="RCW84453.1"/>
    <property type="molecule type" value="Genomic_DNA"/>
</dbReference>
<feature type="transmembrane region" description="Helical" evidence="5">
    <location>
        <begin position="51"/>
        <end position="70"/>
    </location>
</feature>
<reference evidence="6 7" key="1">
    <citation type="submission" date="2018-07" db="EMBL/GenBank/DDBJ databases">
        <title>Genomic Encyclopedia of Type Strains, Phase III (KMG-III): the genomes of soil and plant-associated and newly described type strains.</title>
        <authorList>
            <person name="Whitman W."/>
        </authorList>
    </citation>
    <scope>NUCLEOTIDE SEQUENCE [LARGE SCALE GENOMIC DNA]</scope>
    <source>
        <strain evidence="6 7">31-25a</strain>
    </source>
</reference>
<dbReference type="Proteomes" id="UP000253324">
    <property type="component" value="Unassembled WGS sequence"/>
</dbReference>
<evidence type="ECO:0000256" key="3">
    <source>
        <dbReference type="ARBA" id="ARBA00022989"/>
    </source>
</evidence>
<evidence type="ECO:0000313" key="7">
    <source>
        <dbReference type="Proteomes" id="UP000253324"/>
    </source>
</evidence>
<dbReference type="GO" id="GO:0008168">
    <property type="term" value="F:methyltransferase activity"/>
    <property type="evidence" value="ECO:0007669"/>
    <property type="project" value="UniProtKB-KW"/>
</dbReference>
<keyword evidence="2 5" id="KW-0812">Transmembrane</keyword>
<evidence type="ECO:0000256" key="2">
    <source>
        <dbReference type="ARBA" id="ARBA00022692"/>
    </source>
</evidence>
<keyword evidence="4 5" id="KW-0472">Membrane</keyword>
<proteinExistence type="predicted"/>
<evidence type="ECO:0000256" key="5">
    <source>
        <dbReference type="SAM" id="Phobius"/>
    </source>
</evidence>
<evidence type="ECO:0000313" key="6">
    <source>
        <dbReference type="EMBL" id="RCW84453.1"/>
    </source>
</evidence>
<accession>A0A368YWA5</accession>
<dbReference type="GO" id="GO:0032259">
    <property type="term" value="P:methylation"/>
    <property type="evidence" value="ECO:0007669"/>
    <property type="project" value="UniProtKB-KW"/>
</dbReference>